<sequence>RTHGSESLVFGGTGRMGMEGTCYQGKRVRLWKILWKKAAFISAQWFSDFANFRRDGYDFDALYDDGLANYRDKELYELLERESPILSGELKRKGNYRKLPVYFKE</sequence>
<name>K1RWH4_9ZZZZ</name>
<accession>K1RWH4</accession>
<proteinExistence type="predicted"/>
<dbReference type="EMBL" id="AJWZ01010722">
    <property type="protein sequence ID" value="EKC47649.1"/>
    <property type="molecule type" value="Genomic_DNA"/>
</dbReference>
<dbReference type="InterPro" id="IPR056298">
    <property type="entry name" value="AlkZ-rel"/>
</dbReference>
<evidence type="ECO:0000313" key="1">
    <source>
        <dbReference type="EMBL" id="EKC47649.1"/>
    </source>
</evidence>
<protein>
    <submittedName>
        <fullName evidence="1">Uncharacterized protein</fullName>
    </submittedName>
</protein>
<gene>
    <name evidence="1" type="ORF">OBE_15594</name>
</gene>
<dbReference type="Pfam" id="PF24741">
    <property type="entry name" value="AlkZ-rel"/>
    <property type="match status" value="1"/>
</dbReference>
<organism evidence="1">
    <name type="scientific">human gut metagenome</name>
    <dbReference type="NCBI Taxonomy" id="408170"/>
    <lineage>
        <taxon>unclassified sequences</taxon>
        <taxon>metagenomes</taxon>
        <taxon>organismal metagenomes</taxon>
    </lineage>
</organism>
<feature type="non-terminal residue" evidence="1">
    <location>
        <position position="1"/>
    </location>
</feature>
<reference evidence="1" key="1">
    <citation type="journal article" date="2013" name="Environ. Microbiol.">
        <title>Microbiota from the distal guts of lean and obese adolescents exhibit partial functional redundancy besides clear differences in community structure.</title>
        <authorList>
            <person name="Ferrer M."/>
            <person name="Ruiz A."/>
            <person name="Lanza F."/>
            <person name="Haange S.B."/>
            <person name="Oberbach A."/>
            <person name="Till H."/>
            <person name="Bargiela R."/>
            <person name="Campoy C."/>
            <person name="Segura M.T."/>
            <person name="Richter M."/>
            <person name="von Bergen M."/>
            <person name="Seifert J."/>
            <person name="Suarez A."/>
        </authorList>
    </citation>
    <scope>NUCLEOTIDE SEQUENCE</scope>
</reference>
<dbReference type="AlphaFoldDB" id="K1RWH4"/>
<comment type="caution">
    <text evidence="1">The sequence shown here is derived from an EMBL/GenBank/DDBJ whole genome shotgun (WGS) entry which is preliminary data.</text>
</comment>